<comment type="subcellular location">
    <subcellularLocation>
        <location evidence="1">Cytoplasm</location>
    </subcellularLocation>
</comment>
<dbReference type="PANTHER" id="PTHR34137">
    <property type="entry name" value="EXODEOXYRIBONUCLEASE 7 SMALL SUBUNIT"/>
    <property type="match status" value="1"/>
</dbReference>
<evidence type="ECO:0000256" key="2">
    <source>
        <dbReference type="SAM" id="Coils"/>
    </source>
</evidence>
<protein>
    <recommendedName>
        <fullName evidence="1">Exodeoxyribonuclease 7 small subunit</fullName>
        <ecNumber evidence="1">3.1.11.6</ecNumber>
    </recommendedName>
    <alternativeName>
        <fullName evidence="1">Exodeoxyribonuclease VII small subunit</fullName>
        <shortName evidence="1">Exonuclease VII small subunit</shortName>
    </alternativeName>
</protein>
<dbReference type="EC" id="3.1.11.6" evidence="1"/>
<dbReference type="Pfam" id="PF02609">
    <property type="entry name" value="Exonuc_VII_S"/>
    <property type="match status" value="1"/>
</dbReference>
<proteinExistence type="inferred from homology"/>
<keyword evidence="1" id="KW-0540">Nuclease</keyword>
<dbReference type="Proteomes" id="UP001305815">
    <property type="component" value="Chromosome"/>
</dbReference>
<dbReference type="NCBIfam" id="TIGR01280">
    <property type="entry name" value="xseB"/>
    <property type="match status" value="1"/>
</dbReference>
<reference evidence="4" key="1">
    <citation type="journal article" date="2023" name="Int. J. Syst. Evol. Microbiol.">
        <title>Claveliimonas bilis gen. nov., sp. nov., deoxycholic acid-producing bacteria isolated from human faeces, and reclassification of Sellimonas monacensis Zenner et al. 2021 as Claveliimonas monacensis comb. nov.</title>
        <authorList>
            <person name="Hisatomi A."/>
            <person name="Kastawa N.W.E.P.G."/>
            <person name="Song I."/>
            <person name="Ohkuma M."/>
            <person name="Fukiya S."/>
            <person name="Sakamoto M."/>
        </authorList>
    </citation>
    <scope>NUCLEOTIDE SEQUENCE [LARGE SCALE GENOMIC DNA]</scope>
    <source>
        <strain evidence="4">12BBH14</strain>
    </source>
</reference>
<dbReference type="InterPro" id="IPR003761">
    <property type="entry name" value="Exonuc_VII_S"/>
</dbReference>
<feature type="coiled-coil region" evidence="2">
    <location>
        <begin position="14"/>
        <end position="71"/>
    </location>
</feature>
<keyword evidence="1" id="KW-0963">Cytoplasm</keyword>
<evidence type="ECO:0000256" key="1">
    <source>
        <dbReference type="HAMAP-Rule" id="MF_00337"/>
    </source>
</evidence>
<evidence type="ECO:0000313" key="4">
    <source>
        <dbReference type="Proteomes" id="UP001305815"/>
    </source>
</evidence>
<comment type="subunit">
    <text evidence="1">Heterooligomer composed of large and small subunits.</text>
</comment>
<dbReference type="RefSeq" id="WP_230106248.1">
    <property type="nucleotide sequence ID" value="NZ_AP024845.1"/>
</dbReference>
<dbReference type="EMBL" id="AP027742">
    <property type="protein sequence ID" value="BDZ77451.1"/>
    <property type="molecule type" value="Genomic_DNA"/>
</dbReference>
<keyword evidence="2" id="KW-0175">Coiled coil</keyword>
<name>A0ABN6YW10_9FIRM</name>
<comment type="catalytic activity">
    <reaction evidence="1">
        <text>Exonucleolytic cleavage in either 5'- to 3'- or 3'- to 5'-direction to yield nucleoside 5'-phosphates.</text>
        <dbReference type="EC" id="3.1.11.6"/>
    </reaction>
</comment>
<keyword evidence="1" id="KW-0378">Hydrolase</keyword>
<comment type="function">
    <text evidence="1">Bidirectionally degrades single-stranded DNA into large acid-insoluble oligonucleotides, which are then degraded further into small acid-soluble oligonucleotides.</text>
</comment>
<keyword evidence="1" id="KW-0269">Exonuclease</keyword>
<gene>
    <name evidence="1" type="primary">xseB</name>
    <name evidence="3" type="ORF">Lac1_16340</name>
</gene>
<evidence type="ECO:0000313" key="3">
    <source>
        <dbReference type="EMBL" id="BDZ77451.1"/>
    </source>
</evidence>
<organism evidence="3 4">
    <name type="scientific">Claveliimonas bilis</name>
    <dbReference type="NCBI Taxonomy" id="3028070"/>
    <lineage>
        <taxon>Bacteria</taxon>
        <taxon>Bacillati</taxon>
        <taxon>Bacillota</taxon>
        <taxon>Clostridia</taxon>
        <taxon>Lachnospirales</taxon>
        <taxon>Lachnospiraceae</taxon>
        <taxon>Claveliimonas</taxon>
    </lineage>
</organism>
<sequence>MDESNKQIQQPEEERTLEEEFQELEQVLEAMEQEVTLEESFRLYHRGIDLLKACSDKIDRVEKQIQILDEEGESHGF</sequence>
<dbReference type="PANTHER" id="PTHR34137:SF1">
    <property type="entry name" value="EXODEOXYRIBONUCLEASE 7 SMALL SUBUNIT"/>
    <property type="match status" value="1"/>
</dbReference>
<dbReference type="HAMAP" id="MF_00337">
    <property type="entry name" value="Exonuc_7_S"/>
    <property type="match status" value="1"/>
</dbReference>
<comment type="similarity">
    <text evidence="1">Belongs to the XseB family.</text>
</comment>
<keyword evidence="4" id="KW-1185">Reference proteome</keyword>
<accession>A0ABN6YW10</accession>